<reference evidence="2 3" key="1">
    <citation type="submission" date="2016-10" db="EMBL/GenBank/DDBJ databases">
        <authorList>
            <person name="de Groot N.N."/>
        </authorList>
    </citation>
    <scope>NUCLEOTIDE SEQUENCE [LARGE SCALE GENOMIC DNA]</scope>
    <source>
        <strain evidence="2 3">CPCC 202699</strain>
    </source>
</reference>
<dbReference type="Proteomes" id="UP000199515">
    <property type="component" value="Unassembled WGS sequence"/>
</dbReference>
<sequence length="290" mass="31092">MARRSIAAACVAVLLACLPGAAGATVEKWPSPLDFASQLDLECFKTDAYQPPATVVTLRHLNPVLAGQPAETVKVGARDQLCVPVAKNGKIPPPVVADLIQFVDLSCYQVRSIGVESKLKLTHLNPVVTAMGVPSTEVMVGGTDQLCLPVVKNGKFPPEWVLQFVQYLDLKCSVLFPAAPLGIQLTLSQLNPVLANLPKQQVKVNEARRLCVPVQKNDQKIPSDILDVIQWVDLEKFDITPGPTPGPIALALDLTHLNPLMSAWPRERAVLSGPVQLGLPVAKNGKIPPG</sequence>
<proteinExistence type="predicted"/>
<dbReference type="RefSeq" id="WP_091291712.1">
    <property type="nucleotide sequence ID" value="NZ_FNON01000004.1"/>
</dbReference>
<name>A0A1H3HMR5_9PSEU</name>
<accession>A0A1H3HMR5</accession>
<evidence type="ECO:0000313" key="2">
    <source>
        <dbReference type="EMBL" id="SDY15959.1"/>
    </source>
</evidence>
<evidence type="ECO:0000313" key="3">
    <source>
        <dbReference type="Proteomes" id="UP000199515"/>
    </source>
</evidence>
<gene>
    <name evidence="2" type="ORF">SAMN05421504_104705</name>
</gene>
<dbReference type="AlphaFoldDB" id="A0A1H3HMR5"/>
<organism evidence="2 3">
    <name type="scientific">Amycolatopsis xylanica</name>
    <dbReference type="NCBI Taxonomy" id="589385"/>
    <lineage>
        <taxon>Bacteria</taxon>
        <taxon>Bacillati</taxon>
        <taxon>Actinomycetota</taxon>
        <taxon>Actinomycetes</taxon>
        <taxon>Pseudonocardiales</taxon>
        <taxon>Pseudonocardiaceae</taxon>
        <taxon>Amycolatopsis</taxon>
    </lineage>
</organism>
<feature type="chain" id="PRO_5011684876" evidence="1">
    <location>
        <begin position="25"/>
        <end position="290"/>
    </location>
</feature>
<evidence type="ECO:0000256" key="1">
    <source>
        <dbReference type="SAM" id="SignalP"/>
    </source>
</evidence>
<feature type="signal peptide" evidence="1">
    <location>
        <begin position="1"/>
        <end position="24"/>
    </location>
</feature>
<protein>
    <submittedName>
        <fullName evidence="2">Uncharacterized protein</fullName>
    </submittedName>
</protein>
<dbReference type="PROSITE" id="PS51257">
    <property type="entry name" value="PROKAR_LIPOPROTEIN"/>
    <property type="match status" value="1"/>
</dbReference>
<keyword evidence="3" id="KW-1185">Reference proteome</keyword>
<dbReference type="STRING" id="589385.SAMN05421504_104705"/>
<keyword evidence="1" id="KW-0732">Signal</keyword>
<dbReference type="EMBL" id="FNON01000004">
    <property type="protein sequence ID" value="SDY15959.1"/>
    <property type="molecule type" value="Genomic_DNA"/>
</dbReference>
<dbReference type="OrthoDB" id="3364835at2"/>